<dbReference type="PANTHER" id="PTHR12117:SF0">
    <property type="entry name" value="PROLYL 3-HYDROXYLASE OGFOD1"/>
    <property type="match status" value="1"/>
</dbReference>
<dbReference type="AlphaFoldDB" id="A0A2A5B5K4"/>
<comment type="caution">
    <text evidence="2">The sequence shown here is derived from an EMBL/GenBank/DDBJ whole genome shotgun (WGS) entry which is preliminary data.</text>
</comment>
<evidence type="ECO:0000313" key="3">
    <source>
        <dbReference type="Proteomes" id="UP000218327"/>
    </source>
</evidence>
<dbReference type="InterPro" id="IPR051842">
    <property type="entry name" value="uS12_prolyl_hydroxylase"/>
</dbReference>
<dbReference type="GO" id="GO:0005737">
    <property type="term" value="C:cytoplasm"/>
    <property type="evidence" value="ECO:0007669"/>
    <property type="project" value="TreeGrafter"/>
</dbReference>
<evidence type="ECO:0000259" key="1">
    <source>
        <dbReference type="Pfam" id="PF13661"/>
    </source>
</evidence>
<reference evidence="3" key="1">
    <citation type="submission" date="2017-08" db="EMBL/GenBank/DDBJ databases">
        <title>A dynamic microbial community with high functional redundancy inhabits the cold, oxic subseafloor aquifer.</title>
        <authorList>
            <person name="Tully B.J."/>
            <person name="Wheat C.G."/>
            <person name="Glazer B.T."/>
            <person name="Huber J.A."/>
        </authorList>
    </citation>
    <scope>NUCLEOTIDE SEQUENCE [LARGE SCALE GENOMIC DNA]</scope>
</reference>
<evidence type="ECO:0000313" key="2">
    <source>
        <dbReference type="EMBL" id="PCJ26854.1"/>
    </source>
</evidence>
<dbReference type="Pfam" id="PF13661">
    <property type="entry name" value="2OG-FeII_Oxy_4"/>
    <property type="match status" value="1"/>
</dbReference>
<feature type="domain" description="Prolyl 3,4-dihydroxylase TPA1/OFD1 N-terminal" evidence="1">
    <location>
        <begin position="156"/>
        <end position="249"/>
    </location>
</feature>
<dbReference type="PANTHER" id="PTHR12117">
    <property type="entry name" value="HISTONE ACETYLTRANSFERASE COMPLEX"/>
    <property type="match status" value="1"/>
</dbReference>
<dbReference type="GO" id="GO:0006449">
    <property type="term" value="P:regulation of translational termination"/>
    <property type="evidence" value="ECO:0007669"/>
    <property type="project" value="TreeGrafter"/>
</dbReference>
<dbReference type="Gene3D" id="2.60.120.620">
    <property type="entry name" value="q2cbj1_9rhob like domain"/>
    <property type="match status" value="1"/>
</dbReference>
<sequence length="251" mass="28493">MAFSGPSTETTELLKINPDIDREQLAAVFAEHKRVQIQNVLTEDSANKIAQLLVNNTPWGMSWNAGEDGPHKLRREAAMGLSQSEHQAIGQKLSASMGKSDFAFLYSQYQMFDAYQEGWSAGKAHDDLLKDLNSKLFLDLVREVTDLPAIKWADAQATLYVPGQFLSLHQDIEAEQGWLVAYVLNFCTREWRPDWGGYLNFFDENGDIVAGYKPRFNCLNMFLVPQDHNVSFVPHFAPFGRLAITGWFRDR</sequence>
<dbReference type="Proteomes" id="UP000218327">
    <property type="component" value="Unassembled WGS sequence"/>
</dbReference>
<dbReference type="InterPro" id="IPR039558">
    <property type="entry name" value="TPA1/OFD1_N"/>
</dbReference>
<protein>
    <recommendedName>
        <fullName evidence="1">Prolyl 3,4-dihydroxylase TPA1/OFD1 N-terminal domain-containing protein</fullName>
    </recommendedName>
</protein>
<gene>
    <name evidence="2" type="ORF">COA96_04295</name>
</gene>
<dbReference type="EMBL" id="NVVJ01000009">
    <property type="protein sequence ID" value="PCJ26854.1"/>
    <property type="molecule type" value="Genomic_DNA"/>
</dbReference>
<name>A0A2A5B5K4_9GAMM</name>
<accession>A0A2A5B5K4</accession>
<organism evidence="2 3">
    <name type="scientific">SAR86 cluster bacterium</name>
    <dbReference type="NCBI Taxonomy" id="2030880"/>
    <lineage>
        <taxon>Bacteria</taxon>
        <taxon>Pseudomonadati</taxon>
        <taxon>Pseudomonadota</taxon>
        <taxon>Gammaproteobacteria</taxon>
        <taxon>SAR86 cluster</taxon>
    </lineage>
</organism>
<dbReference type="GO" id="GO:0031543">
    <property type="term" value="F:peptidyl-proline dioxygenase activity"/>
    <property type="evidence" value="ECO:0007669"/>
    <property type="project" value="TreeGrafter"/>
</dbReference>
<proteinExistence type="predicted"/>